<dbReference type="Proteomes" id="UP000029050">
    <property type="component" value="Unassembled WGS sequence"/>
</dbReference>
<dbReference type="EMBL" id="JGZI01000010">
    <property type="protein sequence ID" value="KFI81112.1"/>
    <property type="molecule type" value="Genomic_DNA"/>
</dbReference>
<organism evidence="2 3">
    <name type="scientific">Bifidobacterium psychraerophilum</name>
    <dbReference type="NCBI Taxonomy" id="218140"/>
    <lineage>
        <taxon>Bacteria</taxon>
        <taxon>Bacillati</taxon>
        <taxon>Actinomycetota</taxon>
        <taxon>Actinomycetes</taxon>
        <taxon>Bifidobacteriales</taxon>
        <taxon>Bifidobacteriaceae</taxon>
        <taxon>Bifidobacterium</taxon>
    </lineage>
</organism>
<name>A0A087CCW2_9BIFI</name>
<keyword evidence="3" id="KW-1185">Reference proteome</keyword>
<protein>
    <submittedName>
        <fullName evidence="2">M23 peptidase domain protein</fullName>
    </submittedName>
</protein>
<dbReference type="OrthoDB" id="5245088at2"/>
<reference evidence="2 3" key="1">
    <citation type="submission" date="2014-03" db="EMBL/GenBank/DDBJ databases">
        <title>Genomics of Bifidobacteria.</title>
        <authorList>
            <person name="Ventura M."/>
            <person name="Milani C."/>
            <person name="Lugli G.A."/>
        </authorList>
    </citation>
    <scope>NUCLEOTIDE SEQUENCE [LARGE SCALE GENOMIC DNA]</scope>
    <source>
        <strain evidence="2 3">LMG 21775</strain>
    </source>
</reference>
<dbReference type="RefSeq" id="WP_100841090.1">
    <property type="nucleotide sequence ID" value="NZ_JGZI01000010.1"/>
</dbReference>
<accession>A0A087CCW2</accession>
<dbReference type="AlphaFoldDB" id="A0A087CCW2"/>
<dbReference type="Gene3D" id="2.70.70.10">
    <property type="entry name" value="Glucose Permease (Domain IIA)"/>
    <property type="match status" value="1"/>
</dbReference>
<comment type="caution">
    <text evidence="2">The sequence shown here is derived from an EMBL/GenBank/DDBJ whole genome shotgun (WGS) entry which is preliminary data.</text>
</comment>
<dbReference type="InterPro" id="IPR011055">
    <property type="entry name" value="Dup_hybrid_motif"/>
</dbReference>
<evidence type="ECO:0000256" key="1">
    <source>
        <dbReference type="SAM" id="Phobius"/>
    </source>
</evidence>
<evidence type="ECO:0000313" key="3">
    <source>
        <dbReference type="Proteomes" id="UP000029050"/>
    </source>
</evidence>
<sequence>MNDLHGKRHRQRFWLNRKAWAAKRSLNAVSACCLVVAAIWTCMFLPFVFHGASRTMPRTPYLRCPDAAVDIARGFTPDPGIPAASPSPPSGPAQDGLLFHTSAVRSPLLQAAGERGCRARLLWPVKHPKMLRAFDPPEQPWLAGHRGVDLGIEMGEQLFAPASGTIAFSGKVAGKDVVTLLCEPWLLSFEPAVSDLAVGSAVERSTGFAVAVGSSDHCGDECLHWGVRDAAGNYRNPESLAGSSRIVLKAA</sequence>
<dbReference type="eggNOG" id="COG0739">
    <property type="taxonomic scope" value="Bacteria"/>
</dbReference>
<keyword evidence="1" id="KW-0472">Membrane</keyword>
<keyword evidence="1" id="KW-0812">Transmembrane</keyword>
<dbReference type="STRING" id="218140.BPSY_1517"/>
<keyword evidence="1" id="KW-1133">Transmembrane helix</keyword>
<evidence type="ECO:0000313" key="2">
    <source>
        <dbReference type="EMBL" id="KFI81112.1"/>
    </source>
</evidence>
<gene>
    <name evidence="2" type="ORF">BPSY_1517</name>
</gene>
<feature type="transmembrane region" description="Helical" evidence="1">
    <location>
        <begin position="26"/>
        <end position="49"/>
    </location>
</feature>
<proteinExistence type="predicted"/>
<dbReference type="GeneID" id="98300703"/>